<feature type="repeat" description="TPR" evidence="3">
    <location>
        <begin position="121"/>
        <end position="154"/>
    </location>
</feature>
<dbReference type="PROSITE" id="PS50005">
    <property type="entry name" value="TPR"/>
    <property type="match status" value="5"/>
</dbReference>
<evidence type="ECO:0000256" key="2">
    <source>
        <dbReference type="ARBA" id="ARBA00022803"/>
    </source>
</evidence>
<feature type="repeat" description="TPR" evidence="3">
    <location>
        <begin position="223"/>
        <end position="256"/>
    </location>
</feature>
<dbReference type="SUPFAM" id="SSF53335">
    <property type="entry name" value="S-adenosyl-L-methionine-dependent methyltransferases"/>
    <property type="match status" value="1"/>
</dbReference>
<dbReference type="GO" id="GO:0008757">
    <property type="term" value="F:S-adenosylmethionine-dependent methyltransferase activity"/>
    <property type="evidence" value="ECO:0007669"/>
    <property type="project" value="InterPro"/>
</dbReference>
<feature type="repeat" description="TPR" evidence="3">
    <location>
        <begin position="87"/>
        <end position="120"/>
    </location>
</feature>
<feature type="repeat" description="TPR" evidence="3">
    <location>
        <begin position="189"/>
        <end position="222"/>
    </location>
</feature>
<dbReference type="Proteomes" id="UP000446768">
    <property type="component" value="Unassembled WGS sequence"/>
</dbReference>
<proteinExistence type="predicted"/>
<dbReference type="SUPFAM" id="SSF48452">
    <property type="entry name" value="TPR-like"/>
    <property type="match status" value="1"/>
</dbReference>
<dbReference type="InterPro" id="IPR013216">
    <property type="entry name" value="Methyltransf_11"/>
</dbReference>
<accession>A0A7X2LRY6</accession>
<keyword evidence="1" id="KW-0677">Repeat</keyword>
<protein>
    <submittedName>
        <fullName evidence="5">Tetratricopeptide repeat protein</fullName>
    </submittedName>
</protein>
<reference evidence="5 6" key="1">
    <citation type="submission" date="2019-11" db="EMBL/GenBank/DDBJ databases">
        <title>Novel species isolated from a subtropical stream in China.</title>
        <authorList>
            <person name="Lu H."/>
        </authorList>
    </citation>
    <scope>NUCLEOTIDE SEQUENCE [LARGE SCALE GENOMIC DNA]</scope>
    <source>
        <strain evidence="5 6">FT92W</strain>
    </source>
</reference>
<dbReference type="Gene3D" id="3.40.50.150">
    <property type="entry name" value="Vaccinia Virus protein VP39"/>
    <property type="match status" value="1"/>
</dbReference>
<feature type="domain" description="Methyltransferase type 11" evidence="4">
    <location>
        <begin position="358"/>
        <end position="446"/>
    </location>
</feature>
<comment type="caution">
    <text evidence="5">The sequence shown here is derived from an EMBL/GenBank/DDBJ whole genome shotgun (WGS) entry which is preliminary data.</text>
</comment>
<dbReference type="SMART" id="SM00028">
    <property type="entry name" value="TPR"/>
    <property type="match status" value="8"/>
</dbReference>
<dbReference type="EMBL" id="WKJJ01000008">
    <property type="protein sequence ID" value="MRV72945.1"/>
    <property type="molecule type" value="Genomic_DNA"/>
</dbReference>
<dbReference type="SUPFAM" id="SSF48439">
    <property type="entry name" value="Protein prenylyltransferase"/>
    <property type="match status" value="1"/>
</dbReference>
<organism evidence="5 6">
    <name type="scientific">Pseudoduganella rivuli</name>
    <dbReference type="NCBI Taxonomy" id="2666085"/>
    <lineage>
        <taxon>Bacteria</taxon>
        <taxon>Pseudomonadati</taxon>
        <taxon>Pseudomonadota</taxon>
        <taxon>Betaproteobacteria</taxon>
        <taxon>Burkholderiales</taxon>
        <taxon>Oxalobacteraceae</taxon>
        <taxon>Telluria group</taxon>
        <taxon>Pseudoduganella</taxon>
    </lineage>
</organism>
<name>A0A7X2LRY6_9BURK</name>
<keyword evidence="6" id="KW-1185">Reference proteome</keyword>
<evidence type="ECO:0000313" key="5">
    <source>
        <dbReference type="EMBL" id="MRV72945.1"/>
    </source>
</evidence>
<dbReference type="PANTHER" id="PTHR44943">
    <property type="entry name" value="CELLULOSE SYNTHASE OPERON PROTEIN C"/>
    <property type="match status" value="1"/>
</dbReference>
<dbReference type="PROSITE" id="PS50293">
    <property type="entry name" value="TPR_REGION"/>
    <property type="match status" value="1"/>
</dbReference>
<keyword evidence="2 3" id="KW-0802">TPR repeat</keyword>
<dbReference type="Pfam" id="PF13432">
    <property type="entry name" value="TPR_16"/>
    <property type="match status" value="1"/>
</dbReference>
<dbReference type="Gene3D" id="1.25.40.10">
    <property type="entry name" value="Tetratricopeptide repeat domain"/>
    <property type="match status" value="3"/>
</dbReference>
<dbReference type="Pfam" id="PF13429">
    <property type="entry name" value="TPR_15"/>
    <property type="match status" value="1"/>
</dbReference>
<dbReference type="CDD" id="cd02440">
    <property type="entry name" value="AdoMet_MTases"/>
    <property type="match status" value="1"/>
</dbReference>
<dbReference type="InterPro" id="IPR029063">
    <property type="entry name" value="SAM-dependent_MTases_sf"/>
</dbReference>
<dbReference type="InterPro" id="IPR051685">
    <property type="entry name" value="Ycf3/AcsC/BcsC/TPR_MFPF"/>
</dbReference>
<dbReference type="PANTHER" id="PTHR44943:SF8">
    <property type="entry name" value="TPR REPEAT-CONTAINING PROTEIN MJ0263"/>
    <property type="match status" value="1"/>
</dbReference>
<gene>
    <name evidence="5" type="ORF">GJ700_14645</name>
</gene>
<evidence type="ECO:0000259" key="4">
    <source>
        <dbReference type="Pfam" id="PF08241"/>
    </source>
</evidence>
<evidence type="ECO:0000313" key="6">
    <source>
        <dbReference type="Proteomes" id="UP000446768"/>
    </source>
</evidence>
<dbReference type="Pfam" id="PF08241">
    <property type="entry name" value="Methyltransf_11"/>
    <property type="match status" value="1"/>
</dbReference>
<dbReference type="InterPro" id="IPR011990">
    <property type="entry name" value="TPR-like_helical_dom_sf"/>
</dbReference>
<dbReference type="InterPro" id="IPR019734">
    <property type="entry name" value="TPR_rpt"/>
</dbReference>
<feature type="repeat" description="TPR" evidence="3">
    <location>
        <begin position="155"/>
        <end position="188"/>
    </location>
</feature>
<evidence type="ECO:0000256" key="3">
    <source>
        <dbReference type="PROSITE-ProRule" id="PRU00339"/>
    </source>
</evidence>
<evidence type="ECO:0000256" key="1">
    <source>
        <dbReference type="ARBA" id="ARBA00022737"/>
    </source>
</evidence>
<sequence>MCCFSRNAQPAAMSSSPRIPQLLQQAVALHQRGSQAQAETLYGEVLRLDPANFDALHLLGVIARQAGAADDAIRLIGQAIAVDGGKAIAHCNLGAALQDARRHEEALASFNRALALQPRYPMALANRGNALRRLGRLHEALADYDAALALQPAYVEALCNRGLVLHQLGRPEQALDSYGQALSAAPGHSPSYAGAAVTLQSLGRYDEAVETYRNAIEADPDHAAAWSAYGTLLLRLGDSQHALDCHQRALALKPGDAQVHLHYANALRALNQHDAAITAYRDALACGADADAVAFHLAALGAQPAPAAPPAPYVAALFDQYADGFDQHLQQVLHYRVPGLLMDALAGRLHGGLLDVIDLGCGTGLCGPLLRSHARALVGVDLSPQMLEQALRRGVYDELACADIAAALQGRSADVLVAADVLVYLGDLQPLFRAVRKALRAGGVFAYSVEAQQGEGDYVLRSSGRYAHTARYLHALAQAHGLTVDSLAMQTLRQDAGADVAGYITVLSRNP</sequence>
<dbReference type="AlphaFoldDB" id="A0A7X2LRY6"/>
<dbReference type="Pfam" id="PF00515">
    <property type="entry name" value="TPR_1"/>
    <property type="match status" value="1"/>
</dbReference>